<comment type="caution">
    <text evidence="3">The sequence shown here is derived from an EMBL/GenBank/DDBJ whole genome shotgun (WGS) entry which is preliminary data.</text>
</comment>
<evidence type="ECO:0000313" key="4">
    <source>
        <dbReference type="Proteomes" id="UP000242188"/>
    </source>
</evidence>
<protein>
    <submittedName>
        <fullName evidence="3">Uncharacterized protein</fullName>
    </submittedName>
</protein>
<evidence type="ECO:0000256" key="1">
    <source>
        <dbReference type="SAM" id="Coils"/>
    </source>
</evidence>
<feature type="coiled-coil region" evidence="1">
    <location>
        <begin position="174"/>
        <end position="201"/>
    </location>
</feature>
<organism evidence="3 4">
    <name type="scientific">Mizuhopecten yessoensis</name>
    <name type="common">Japanese scallop</name>
    <name type="synonym">Patinopecten yessoensis</name>
    <dbReference type="NCBI Taxonomy" id="6573"/>
    <lineage>
        <taxon>Eukaryota</taxon>
        <taxon>Metazoa</taxon>
        <taxon>Spiralia</taxon>
        <taxon>Lophotrochozoa</taxon>
        <taxon>Mollusca</taxon>
        <taxon>Bivalvia</taxon>
        <taxon>Autobranchia</taxon>
        <taxon>Pteriomorphia</taxon>
        <taxon>Pectinida</taxon>
        <taxon>Pectinoidea</taxon>
        <taxon>Pectinidae</taxon>
        <taxon>Mizuhopecten</taxon>
    </lineage>
</organism>
<accession>A0A210QZP1</accession>
<gene>
    <name evidence="3" type="ORF">KP79_PYT15215</name>
</gene>
<feature type="chain" id="PRO_5013007480" evidence="2">
    <location>
        <begin position="19"/>
        <end position="454"/>
    </location>
</feature>
<feature type="signal peptide" evidence="2">
    <location>
        <begin position="1"/>
        <end position="18"/>
    </location>
</feature>
<proteinExistence type="predicted"/>
<dbReference type="AlphaFoldDB" id="A0A210QZP1"/>
<keyword evidence="2" id="KW-0732">Signal</keyword>
<keyword evidence="1" id="KW-0175">Coiled coil</keyword>
<evidence type="ECO:0000256" key="2">
    <source>
        <dbReference type="SAM" id="SignalP"/>
    </source>
</evidence>
<dbReference type="OrthoDB" id="6086794at2759"/>
<reference evidence="3 4" key="1">
    <citation type="journal article" date="2017" name="Nat. Ecol. Evol.">
        <title>Scallop genome provides insights into evolution of bilaterian karyotype and development.</title>
        <authorList>
            <person name="Wang S."/>
            <person name="Zhang J."/>
            <person name="Jiao W."/>
            <person name="Li J."/>
            <person name="Xun X."/>
            <person name="Sun Y."/>
            <person name="Guo X."/>
            <person name="Huan P."/>
            <person name="Dong B."/>
            <person name="Zhang L."/>
            <person name="Hu X."/>
            <person name="Sun X."/>
            <person name="Wang J."/>
            <person name="Zhao C."/>
            <person name="Wang Y."/>
            <person name="Wang D."/>
            <person name="Huang X."/>
            <person name="Wang R."/>
            <person name="Lv J."/>
            <person name="Li Y."/>
            <person name="Zhang Z."/>
            <person name="Liu B."/>
            <person name="Lu W."/>
            <person name="Hui Y."/>
            <person name="Liang J."/>
            <person name="Zhou Z."/>
            <person name="Hou R."/>
            <person name="Li X."/>
            <person name="Liu Y."/>
            <person name="Li H."/>
            <person name="Ning X."/>
            <person name="Lin Y."/>
            <person name="Zhao L."/>
            <person name="Xing Q."/>
            <person name="Dou J."/>
            <person name="Li Y."/>
            <person name="Mao J."/>
            <person name="Guo H."/>
            <person name="Dou H."/>
            <person name="Li T."/>
            <person name="Mu C."/>
            <person name="Jiang W."/>
            <person name="Fu Q."/>
            <person name="Fu X."/>
            <person name="Miao Y."/>
            <person name="Liu J."/>
            <person name="Yu Q."/>
            <person name="Li R."/>
            <person name="Liao H."/>
            <person name="Li X."/>
            <person name="Kong Y."/>
            <person name="Jiang Z."/>
            <person name="Chourrout D."/>
            <person name="Li R."/>
            <person name="Bao Z."/>
        </authorList>
    </citation>
    <scope>NUCLEOTIDE SEQUENCE [LARGE SCALE GENOMIC DNA]</scope>
    <source>
        <strain evidence="3 4">PY_sf001</strain>
    </source>
</reference>
<dbReference type="Proteomes" id="UP000242188">
    <property type="component" value="Unassembled WGS sequence"/>
</dbReference>
<name>A0A210QZP1_MIZYE</name>
<keyword evidence="4" id="KW-1185">Reference proteome</keyword>
<evidence type="ECO:0000313" key="3">
    <source>
        <dbReference type="EMBL" id="OWF54101.1"/>
    </source>
</evidence>
<dbReference type="EMBL" id="NEDP02001165">
    <property type="protein sequence ID" value="OWF54101.1"/>
    <property type="molecule type" value="Genomic_DNA"/>
</dbReference>
<sequence length="454" mass="48829">MNGILVVSVFLVLGGIQGQYVPQGVLPTTASSCKYEFTVPDTKGACSMSSSGLDKKVDQVKQDLDKTRLQYISQNSVVQSTLAKVQSDTATYVSKVHDLTNELQRLKQAASVAPSGGGATSGNSQNLNQLVIDTKDLLQKAVQDINNKIFNLTYQFQRSSVEQSKVDTAIEKQINKQAVDMARTEQKLINLENQIKALQASASQKPTGPAVTSAPVSVVSGAPTNAQISQLKQQYQQLEKDVQQQNQLQTTQFQSLDTKTNQILGQVANQSNEISTIKLATQGAMARILNAELKVTGVKTDLDTLKKKIEPQMTVVAQEVAALQINVTKVEKELQQLGAQLMTNNVNFITDHGKVVSITTQAGLLAKQLTKLESQVTSQSSDLLQLTTDLKTLTAAPSISGNTTLSSAALQTAVQQFEAQVQASMNKTQSDVAQLQKVIPVLLQQISTITSGSG</sequence>